<protein>
    <submittedName>
        <fullName evidence="2">Uncharacterized protein</fullName>
    </submittedName>
</protein>
<dbReference type="EMBL" id="JACXVP010000011">
    <property type="protein sequence ID" value="KAG5574650.1"/>
    <property type="molecule type" value="Genomic_DNA"/>
</dbReference>
<organism evidence="2 3">
    <name type="scientific">Solanum commersonii</name>
    <name type="common">Commerson's wild potato</name>
    <name type="synonym">Commerson's nightshade</name>
    <dbReference type="NCBI Taxonomy" id="4109"/>
    <lineage>
        <taxon>Eukaryota</taxon>
        <taxon>Viridiplantae</taxon>
        <taxon>Streptophyta</taxon>
        <taxon>Embryophyta</taxon>
        <taxon>Tracheophyta</taxon>
        <taxon>Spermatophyta</taxon>
        <taxon>Magnoliopsida</taxon>
        <taxon>eudicotyledons</taxon>
        <taxon>Gunneridae</taxon>
        <taxon>Pentapetalae</taxon>
        <taxon>asterids</taxon>
        <taxon>lamiids</taxon>
        <taxon>Solanales</taxon>
        <taxon>Solanaceae</taxon>
        <taxon>Solanoideae</taxon>
        <taxon>Solaneae</taxon>
        <taxon>Solanum</taxon>
    </lineage>
</organism>
<feature type="region of interest" description="Disordered" evidence="1">
    <location>
        <begin position="47"/>
        <end position="70"/>
    </location>
</feature>
<dbReference type="Proteomes" id="UP000824120">
    <property type="component" value="Chromosome 11"/>
</dbReference>
<sequence length="97" mass="10679">MRIKLSQNYNSLIKHSDFPCPYLFGVGCSTPGEGPRRNHFESVLGRHATTRSCRGSSSSSPPTTEFGTGTPCPALKVNPFPEVTNPFFRLPLPTLFH</sequence>
<reference evidence="2 3" key="1">
    <citation type="submission" date="2020-09" db="EMBL/GenBank/DDBJ databases">
        <title>De no assembly of potato wild relative species, Solanum commersonii.</title>
        <authorList>
            <person name="Cho K."/>
        </authorList>
    </citation>
    <scope>NUCLEOTIDE SEQUENCE [LARGE SCALE GENOMIC DNA]</scope>
    <source>
        <strain evidence="2">LZ3.2</strain>
        <tissue evidence="2">Leaf</tissue>
    </source>
</reference>
<name>A0A9J5WG99_SOLCO</name>
<dbReference type="PROSITE" id="PS51257">
    <property type="entry name" value="PROKAR_LIPOPROTEIN"/>
    <property type="match status" value="1"/>
</dbReference>
<feature type="compositionally biased region" description="Low complexity" evidence="1">
    <location>
        <begin position="50"/>
        <end position="70"/>
    </location>
</feature>
<proteinExistence type="predicted"/>
<dbReference type="PANTHER" id="PTHR34141">
    <property type="match status" value="1"/>
</dbReference>
<dbReference type="PANTHER" id="PTHR34141:SF1">
    <property type="match status" value="1"/>
</dbReference>
<dbReference type="OrthoDB" id="1712206at2759"/>
<evidence type="ECO:0000256" key="1">
    <source>
        <dbReference type="SAM" id="MobiDB-lite"/>
    </source>
</evidence>
<dbReference type="AlphaFoldDB" id="A0A9J5WG99"/>
<comment type="caution">
    <text evidence="2">The sequence shown here is derived from an EMBL/GenBank/DDBJ whole genome shotgun (WGS) entry which is preliminary data.</text>
</comment>
<gene>
    <name evidence="2" type="ORF">H5410_054784</name>
</gene>
<evidence type="ECO:0000313" key="3">
    <source>
        <dbReference type="Proteomes" id="UP000824120"/>
    </source>
</evidence>
<keyword evidence="3" id="KW-1185">Reference proteome</keyword>
<accession>A0A9J5WG99</accession>
<evidence type="ECO:0000313" key="2">
    <source>
        <dbReference type="EMBL" id="KAG5574650.1"/>
    </source>
</evidence>